<dbReference type="Proteomes" id="UP001159364">
    <property type="component" value="Linkage Group LG10"/>
</dbReference>
<dbReference type="PANTHER" id="PTHR37251">
    <property type="entry name" value="MITOCHONDRIAL IMPORT RECEPTOR SUBUNIT TOM5 HOMOLOG"/>
    <property type="match status" value="1"/>
</dbReference>
<comment type="caution">
    <text evidence="1">The sequence shown here is derived from an EMBL/GenBank/DDBJ whole genome shotgun (WGS) entry which is preliminary data.</text>
</comment>
<dbReference type="InterPro" id="IPR034553">
    <property type="entry name" value="TOM5_viridi"/>
</dbReference>
<proteinExistence type="predicted"/>
<dbReference type="GO" id="GO:0005742">
    <property type="term" value="C:mitochondrial outer membrane translocase complex"/>
    <property type="evidence" value="ECO:0007669"/>
    <property type="project" value="InterPro"/>
</dbReference>
<dbReference type="AlphaFoldDB" id="A0AAV8SKI0"/>
<gene>
    <name evidence="1" type="ORF">K2173_007072</name>
</gene>
<evidence type="ECO:0000313" key="2">
    <source>
        <dbReference type="Proteomes" id="UP001159364"/>
    </source>
</evidence>
<dbReference type="PANTHER" id="PTHR37251:SF1">
    <property type="entry name" value="MITOCHONDRIAL IMPORT RECEPTOR SUBUNIT TOM5 HOMOLOG"/>
    <property type="match status" value="1"/>
</dbReference>
<dbReference type="EMBL" id="JAIWQS010000010">
    <property type="protein sequence ID" value="KAJ8752762.1"/>
    <property type="molecule type" value="Genomic_DNA"/>
</dbReference>
<evidence type="ECO:0000313" key="1">
    <source>
        <dbReference type="EMBL" id="KAJ8752762.1"/>
    </source>
</evidence>
<organism evidence="1 2">
    <name type="scientific">Erythroxylum novogranatense</name>
    <dbReference type="NCBI Taxonomy" id="1862640"/>
    <lineage>
        <taxon>Eukaryota</taxon>
        <taxon>Viridiplantae</taxon>
        <taxon>Streptophyta</taxon>
        <taxon>Embryophyta</taxon>
        <taxon>Tracheophyta</taxon>
        <taxon>Spermatophyta</taxon>
        <taxon>Magnoliopsida</taxon>
        <taxon>eudicotyledons</taxon>
        <taxon>Gunneridae</taxon>
        <taxon>Pentapetalae</taxon>
        <taxon>rosids</taxon>
        <taxon>fabids</taxon>
        <taxon>Malpighiales</taxon>
        <taxon>Erythroxylaceae</taxon>
        <taxon>Erythroxylum</taxon>
    </lineage>
</organism>
<name>A0AAV8SKI0_9ROSI</name>
<sequence length="49" mass="5814">MADTTIALEKLKAFWHSQVHDEEKWALNMLTLTTYKSFNIFMFSQYGIL</sequence>
<keyword evidence="2" id="KW-1185">Reference proteome</keyword>
<reference evidence="1 2" key="1">
    <citation type="submission" date="2021-09" db="EMBL/GenBank/DDBJ databases">
        <title>Genomic insights and catalytic innovation underlie evolution of tropane alkaloids biosynthesis.</title>
        <authorList>
            <person name="Wang Y.-J."/>
            <person name="Tian T."/>
            <person name="Huang J.-P."/>
            <person name="Huang S.-X."/>
        </authorList>
    </citation>
    <scope>NUCLEOTIDE SEQUENCE [LARGE SCALE GENOMIC DNA]</scope>
    <source>
        <strain evidence="1">KIB-2018</strain>
        <tissue evidence="1">Leaf</tissue>
    </source>
</reference>
<protein>
    <submittedName>
        <fullName evidence="1">Uncharacterized protein</fullName>
    </submittedName>
</protein>
<accession>A0AAV8SKI0</accession>